<dbReference type="EMBL" id="JARYMX010000002">
    <property type="protein sequence ID" value="KAJ9559871.1"/>
    <property type="molecule type" value="Genomic_DNA"/>
</dbReference>
<organism evidence="4 5">
    <name type="scientific">Centaurea solstitialis</name>
    <name type="common">yellow star-thistle</name>
    <dbReference type="NCBI Taxonomy" id="347529"/>
    <lineage>
        <taxon>Eukaryota</taxon>
        <taxon>Viridiplantae</taxon>
        <taxon>Streptophyta</taxon>
        <taxon>Embryophyta</taxon>
        <taxon>Tracheophyta</taxon>
        <taxon>Spermatophyta</taxon>
        <taxon>Magnoliopsida</taxon>
        <taxon>eudicotyledons</taxon>
        <taxon>Gunneridae</taxon>
        <taxon>Pentapetalae</taxon>
        <taxon>asterids</taxon>
        <taxon>campanulids</taxon>
        <taxon>Asterales</taxon>
        <taxon>Asteraceae</taxon>
        <taxon>Carduoideae</taxon>
        <taxon>Cardueae</taxon>
        <taxon>Centaureinae</taxon>
        <taxon>Centaurea</taxon>
    </lineage>
</organism>
<dbReference type="PANTHER" id="PTHR44991:SF1">
    <property type="entry name" value="IMMUNOGLOBULIN SUPERFAMILY MEMBER 5"/>
    <property type="match status" value="1"/>
</dbReference>
<dbReference type="AlphaFoldDB" id="A0AA38TQT6"/>
<proteinExistence type="predicted"/>
<evidence type="ECO:0000256" key="1">
    <source>
        <dbReference type="SAM" id="Coils"/>
    </source>
</evidence>
<gene>
    <name evidence="4" type="ORF">OSB04_005031</name>
</gene>
<dbReference type="InterPro" id="IPR003877">
    <property type="entry name" value="SPRY_dom"/>
</dbReference>
<keyword evidence="2" id="KW-0812">Transmembrane</keyword>
<evidence type="ECO:0000313" key="4">
    <source>
        <dbReference type="EMBL" id="KAJ9559871.1"/>
    </source>
</evidence>
<dbReference type="Gene3D" id="2.60.120.920">
    <property type="match status" value="1"/>
</dbReference>
<evidence type="ECO:0000313" key="5">
    <source>
        <dbReference type="Proteomes" id="UP001172457"/>
    </source>
</evidence>
<comment type="caution">
    <text evidence="4">The sequence shown here is derived from an EMBL/GenBank/DDBJ whole genome shotgun (WGS) entry which is preliminary data.</text>
</comment>
<dbReference type="SUPFAM" id="SSF49899">
    <property type="entry name" value="Concanavalin A-like lectins/glucanases"/>
    <property type="match status" value="1"/>
</dbReference>
<keyword evidence="2" id="KW-1133">Transmembrane helix</keyword>
<evidence type="ECO:0000259" key="3">
    <source>
        <dbReference type="Pfam" id="PF00622"/>
    </source>
</evidence>
<dbReference type="CDD" id="cd12885">
    <property type="entry name" value="SPRY_RanBP_like"/>
    <property type="match status" value="1"/>
</dbReference>
<feature type="coiled-coil region" evidence="1">
    <location>
        <begin position="44"/>
        <end position="71"/>
    </location>
</feature>
<keyword evidence="5" id="KW-1185">Reference proteome</keyword>
<accession>A0AA38TQT6</accession>
<sequence length="497" mass="53358">MLSPPLIAAVVAAAGIFLLLLFLITKRFFHHPNQPPPPPPIHRATSLQNGISKLQNNNNNQEKNFNKNRRSNYYVLRRGISSKPYFNWSENPNLITDAVENGWSRFAFTNFTSSPSISSNMSILGCAGAGAGKYSGDLVEISWEVSQGSADFMQKIRLNSGLMKLITTTSSSMAAVTAIKSALPLPGPALGNSPAFPQEAYFEITILSLYEGEVEGDGGGKSRAKMGFGEKVKLIPESLAGGEKGSSESLVHVSSGGNNGNGVTTRGVFGKVEELKGRNGGKDIVEGKTEMSIVLSVGLAGGGSPALKIPGSYPGSVGFNSDGSVYLEGVKLATGSESESNNWGRAEKVIGCGYNPSQKKVFFTVDSKLVREVNCTTDEFTTPLYPTLAANADVTVLVNFGQSVFKYTQANLHRTPNPCFIGPMASSPIIGFEDSRELFSMGRIDAHWLDRSTKRSTQYFGSVNRGASDYDESSEGDLFEIVLDSHSRGRSPSTHYQ</sequence>
<evidence type="ECO:0000256" key="2">
    <source>
        <dbReference type="SAM" id="Phobius"/>
    </source>
</evidence>
<dbReference type="PANTHER" id="PTHR44991">
    <property type="entry name" value="IMMUNOGLOBULIN SUPERFAMILY MEMBER 5"/>
    <property type="match status" value="1"/>
</dbReference>
<keyword evidence="2" id="KW-0472">Membrane</keyword>
<name>A0AA38TQT6_9ASTR</name>
<dbReference type="Proteomes" id="UP001172457">
    <property type="component" value="Chromosome 2"/>
</dbReference>
<keyword evidence="1" id="KW-0175">Coiled coil</keyword>
<dbReference type="Pfam" id="PF00622">
    <property type="entry name" value="SPRY"/>
    <property type="match status" value="1"/>
</dbReference>
<feature type="transmembrane region" description="Helical" evidence="2">
    <location>
        <begin position="6"/>
        <end position="24"/>
    </location>
</feature>
<feature type="domain" description="SPRY" evidence="3">
    <location>
        <begin position="295"/>
        <end position="402"/>
    </location>
</feature>
<dbReference type="InterPro" id="IPR013320">
    <property type="entry name" value="ConA-like_dom_sf"/>
</dbReference>
<dbReference type="InterPro" id="IPR043136">
    <property type="entry name" value="B30.2/SPRY_sf"/>
</dbReference>
<dbReference type="InterPro" id="IPR044736">
    <property type="entry name" value="Gid1/RanBPM/SPLA_SPRY"/>
</dbReference>
<reference evidence="4" key="1">
    <citation type="submission" date="2023-03" db="EMBL/GenBank/DDBJ databases">
        <title>Chromosome-scale reference genome and RAD-based genetic map of yellow starthistle (Centaurea solstitialis) reveal putative structural variation and QTLs associated with invader traits.</title>
        <authorList>
            <person name="Reatini B."/>
            <person name="Cang F.A."/>
            <person name="Jiang Q."/>
            <person name="Mckibben M.T.W."/>
            <person name="Barker M.S."/>
            <person name="Rieseberg L.H."/>
            <person name="Dlugosch K.M."/>
        </authorList>
    </citation>
    <scope>NUCLEOTIDE SEQUENCE</scope>
    <source>
        <strain evidence="4">CAN-66</strain>
        <tissue evidence="4">Leaf</tissue>
    </source>
</reference>
<protein>
    <recommendedName>
        <fullName evidence="3">SPRY domain-containing protein</fullName>
    </recommendedName>
</protein>